<dbReference type="SUPFAM" id="SSF51197">
    <property type="entry name" value="Clavaminate synthase-like"/>
    <property type="match status" value="1"/>
</dbReference>
<feature type="non-terminal residue" evidence="3">
    <location>
        <position position="265"/>
    </location>
</feature>
<evidence type="ECO:0008006" key="4">
    <source>
        <dbReference type="Google" id="ProtNLM"/>
    </source>
</evidence>
<dbReference type="Pfam" id="PF05721">
    <property type="entry name" value="PhyH"/>
    <property type="match status" value="1"/>
</dbReference>
<protein>
    <recommendedName>
        <fullName evidence="4">Fe2OG dioxygenase domain-containing protein</fullName>
    </recommendedName>
</protein>
<name>A0A382TVI0_9ZZZZ</name>
<keyword evidence="2" id="KW-0408">Iron</keyword>
<reference evidence="3" key="1">
    <citation type="submission" date="2018-05" db="EMBL/GenBank/DDBJ databases">
        <authorList>
            <person name="Lanie J.A."/>
            <person name="Ng W.-L."/>
            <person name="Kazmierczak K.M."/>
            <person name="Andrzejewski T.M."/>
            <person name="Davidsen T.M."/>
            <person name="Wayne K.J."/>
            <person name="Tettelin H."/>
            <person name="Glass J.I."/>
            <person name="Rusch D."/>
            <person name="Podicherti R."/>
            <person name="Tsui H.-C.T."/>
            <person name="Winkler M.E."/>
        </authorList>
    </citation>
    <scope>NUCLEOTIDE SEQUENCE</scope>
</reference>
<proteinExistence type="predicted"/>
<keyword evidence="1" id="KW-0479">Metal-binding</keyword>
<dbReference type="InterPro" id="IPR008775">
    <property type="entry name" value="Phytyl_CoA_dOase-like"/>
</dbReference>
<evidence type="ECO:0000256" key="2">
    <source>
        <dbReference type="ARBA" id="ARBA00023004"/>
    </source>
</evidence>
<dbReference type="EMBL" id="UINC01139141">
    <property type="protein sequence ID" value="SVD25511.1"/>
    <property type="molecule type" value="Genomic_DNA"/>
</dbReference>
<dbReference type="PANTHER" id="PTHR20883">
    <property type="entry name" value="PHYTANOYL-COA DIOXYGENASE DOMAIN CONTAINING 1"/>
    <property type="match status" value="1"/>
</dbReference>
<evidence type="ECO:0000313" key="3">
    <source>
        <dbReference type="EMBL" id="SVD25511.1"/>
    </source>
</evidence>
<evidence type="ECO:0000256" key="1">
    <source>
        <dbReference type="ARBA" id="ARBA00022723"/>
    </source>
</evidence>
<accession>A0A382TVI0</accession>
<dbReference type="PANTHER" id="PTHR20883:SF15">
    <property type="entry name" value="PHYTANOYL-COA DIOXYGENASE DOMAIN-CONTAINING PROTEIN 1"/>
    <property type="match status" value="1"/>
</dbReference>
<dbReference type="Gene3D" id="2.60.120.620">
    <property type="entry name" value="q2cbj1_9rhob like domain"/>
    <property type="match status" value="1"/>
</dbReference>
<gene>
    <name evidence="3" type="ORF">METZ01_LOCUS378365</name>
</gene>
<organism evidence="3">
    <name type="scientific">marine metagenome</name>
    <dbReference type="NCBI Taxonomy" id="408172"/>
    <lineage>
        <taxon>unclassified sequences</taxon>
        <taxon>metagenomes</taxon>
        <taxon>ecological metagenomes</taxon>
    </lineage>
</organism>
<sequence>MAVTATSSNVESYRENGFLVVPGLVSPEDVETLRTDAMALCRGDYPHDKLPAVDAGLPDAEALGRYLCIHHPHKISPVILESGVKHGGMAEVLADLIGPDVKCMQSMLFVKPPGFQGQAWHQDEIFIPTRDHSLIGGWIALDDATVENGCLWVLPGSHRGCLWETRSHEKTDEFDFAPESYGFDDSEEIPVEVKTGDVVFFDGYLLHRSRKNRSQACRRVLVNHYMNAWSRLPWQLREGETAARGDYRDIVMVHGEDPYAWKGTE</sequence>
<dbReference type="GO" id="GO:0046872">
    <property type="term" value="F:metal ion binding"/>
    <property type="evidence" value="ECO:0007669"/>
    <property type="project" value="UniProtKB-KW"/>
</dbReference>
<dbReference type="AlphaFoldDB" id="A0A382TVI0"/>